<comment type="cofactor">
    <cofactor evidence="1 7">
        <name>heme</name>
        <dbReference type="ChEBI" id="CHEBI:30413"/>
    </cofactor>
</comment>
<dbReference type="GO" id="GO:0020037">
    <property type="term" value="F:heme binding"/>
    <property type="evidence" value="ECO:0007669"/>
    <property type="project" value="InterPro"/>
</dbReference>
<dbReference type="OrthoDB" id="1844152at2759"/>
<dbReference type="EMBL" id="UYJE01008968">
    <property type="protein sequence ID" value="VDI68905.1"/>
    <property type="molecule type" value="Genomic_DNA"/>
</dbReference>
<evidence type="ECO:0000256" key="4">
    <source>
        <dbReference type="ARBA" id="ARBA00023002"/>
    </source>
</evidence>
<keyword evidence="3 7" id="KW-0479">Metal-binding</keyword>
<keyword evidence="7 8" id="KW-0349">Heme</keyword>
<proteinExistence type="inferred from homology"/>
<keyword evidence="5 7" id="KW-0408">Iron</keyword>
<evidence type="ECO:0000256" key="5">
    <source>
        <dbReference type="ARBA" id="ARBA00023004"/>
    </source>
</evidence>
<dbReference type="GO" id="GO:0006805">
    <property type="term" value="P:xenobiotic metabolic process"/>
    <property type="evidence" value="ECO:0007669"/>
    <property type="project" value="TreeGrafter"/>
</dbReference>
<accession>A0A8B6GU02</accession>
<evidence type="ECO:0000256" key="3">
    <source>
        <dbReference type="ARBA" id="ARBA00022723"/>
    </source>
</evidence>
<organism evidence="10 11">
    <name type="scientific">Mytilus galloprovincialis</name>
    <name type="common">Mediterranean mussel</name>
    <dbReference type="NCBI Taxonomy" id="29158"/>
    <lineage>
        <taxon>Eukaryota</taxon>
        <taxon>Metazoa</taxon>
        <taxon>Spiralia</taxon>
        <taxon>Lophotrochozoa</taxon>
        <taxon>Mollusca</taxon>
        <taxon>Bivalvia</taxon>
        <taxon>Autobranchia</taxon>
        <taxon>Pteriomorphia</taxon>
        <taxon>Mytilida</taxon>
        <taxon>Mytiloidea</taxon>
        <taxon>Mytilidae</taxon>
        <taxon>Mytilinae</taxon>
        <taxon>Mytilus</taxon>
    </lineage>
</organism>
<comment type="caution">
    <text evidence="10">The sequence shown here is derived from an EMBL/GenBank/DDBJ whole genome shotgun (WGS) entry which is preliminary data.</text>
</comment>
<dbReference type="GO" id="GO:0008395">
    <property type="term" value="F:steroid hydroxylase activity"/>
    <property type="evidence" value="ECO:0007669"/>
    <property type="project" value="TreeGrafter"/>
</dbReference>
<dbReference type="InterPro" id="IPR036396">
    <property type="entry name" value="Cyt_P450_sf"/>
</dbReference>
<feature type="binding site" description="axial binding residue" evidence="7">
    <location>
        <position position="434"/>
    </location>
    <ligand>
        <name>heme</name>
        <dbReference type="ChEBI" id="CHEBI:30413"/>
    </ligand>
    <ligandPart>
        <name>Fe</name>
        <dbReference type="ChEBI" id="CHEBI:18248"/>
    </ligandPart>
</feature>
<dbReference type="InterPro" id="IPR050182">
    <property type="entry name" value="Cytochrome_P450_fam2"/>
</dbReference>
<protein>
    <submittedName>
        <fullName evidence="10">Cytochrome P450, family 76, subfamily C</fullName>
    </submittedName>
</protein>
<keyword evidence="9" id="KW-0472">Membrane</keyword>
<evidence type="ECO:0000256" key="9">
    <source>
        <dbReference type="SAM" id="Phobius"/>
    </source>
</evidence>
<reference evidence="10" key="1">
    <citation type="submission" date="2018-11" db="EMBL/GenBank/DDBJ databases">
        <authorList>
            <person name="Alioto T."/>
            <person name="Alioto T."/>
        </authorList>
    </citation>
    <scope>NUCLEOTIDE SEQUENCE</scope>
</reference>
<dbReference type="InterPro" id="IPR002401">
    <property type="entry name" value="Cyt_P450_E_grp-I"/>
</dbReference>
<gene>
    <name evidence="10" type="ORF">MGAL_10B072976</name>
</gene>
<dbReference type="GO" id="GO:0006082">
    <property type="term" value="P:organic acid metabolic process"/>
    <property type="evidence" value="ECO:0007669"/>
    <property type="project" value="TreeGrafter"/>
</dbReference>
<dbReference type="PANTHER" id="PTHR24300">
    <property type="entry name" value="CYTOCHROME P450 508A4-RELATED"/>
    <property type="match status" value="1"/>
</dbReference>
<evidence type="ECO:0000313" key="10">
    <source>
        <dbReference type="EMBL" id="VDI68905.1"/>
    </source>
</evidence>
<dbReference type="PRINTS" id="PR00385">
    <property type="entry name" value="P450"/>
</dbReference>
<evidence type="ECO:0000256" key="8">
    <source>
        <dbReference type="RuleBase" id="RU000461"/>
    </source>
</evidence>
<name>A0A8B6GU02_MYTGA</name>
<evidence type="ECO:0000313" key="11">
    <source>
        <dbReference type="Proteomes" id="UP000596742"/>
    </source>
</evidence>
<dbReference type="PRINTS" id="PR00463">
    <property type="entry name" value="EP450I"/>
</dbReference>
<dbReference type="Pfam" id="PF00067">
    <property type="entry name" value="p450"/>
    <property type="match status" value="1"/>
</dbReference>
<sequence length="489" mass="55954">MQVINLFCSSGFLIAFIIITITLFLLKSRRPYGSPPGPRILPFLGNLTILLKGNLIEISEKLKATYGNLFSLSLGGKWIVFINGNEHLREVFVKHAEFFSDRPKVFFIDKVLQNKGVTAQNGHVWKTHRKFMETVLHNLGFEKNSMKSTILEETQHFLSVISDSNGEPINVSYPTYAAVSNIICSIAFGRRFDYNDVEFQKFISVMYELLSNQNIPVINLLPILQYLPGDIFGAKRILQQTHWLKKEFKRFIAEHKDTIDTENSRDFIDEYIIEKGKNACLTDDDFPIAVFELFGAGTDTISNTITWSVLYLLKNPDIQNRMRDEMLCAIPTDRLPTMADKLNLPFCEAVIAETQRLANVLPFAIPHEVTEDVMIGQYKIVKGSHVIPNLSSVQHDEELFANHLKFDPLRFIDKQGKFYGQERIVPFSLGKRVCPGESLARMELFLFITAIVKKFRILPEEEGIFPSSQGQLGIAYKPNPFKVRFIEWN</sequence>
<dbReference type="GO" id="GO:0016712">
    <property type="term" value="F:oxidoreductase activity, acting on paired donors, with incorporation or reduction of molecular oxygen, reduced flavin or flavoprotein as one donor, and incorporation of one atom of oxygen"/>
    <property type="evidence" value="ECO:0007669"/>
    <property type="project" value="TreeGrafter"/>
</dbReference>
<evidence type="ECO:0000256" key="6">
    <source>
        <dbReference type="ARBA" id="ARBA00023033"/>
    </source>
</evidence>
<evidence type="ECO:0000256" key="7">
    <source>
        <dbReference type="PIRSR" id="PIRSR602401-1"/>
    </source>
</evidence>
<keyword evidence="11" id="KW-1185">Reference proteome</keyword>
<dbReference type="GO" id="GO:0005737">
    <property type="term" value="C:cytoplasm"/>
    <property type="evidence" value="ECO:0007669"/>
    <property type="project" value="TreeGrafter"/>
</dbReference>
<keyword evidence="6 8" id="KW-0503">Monooxygenase</keyword>
<comment type="similarity">
    <text evidence="2 8">Belongs to the cytochrome P450 family.</text>
</comment>
<keyword evidence="9" id="KW-1133">Transmembrane helix</keyword>
<dbReference type="PANTHER" id="PTHR24300:SF403">
    <property type="entry name" value="CYTOCHROME P450 306A1"/>
    <property type="match status" value="1"/>
</dbReference>
<dbReference type="InterPro" id="IPR017972">
    <property type="entry name" value="Cyt_P450_CS"/>
</dbReference>
<dbReference type="AlphaFoldDB" id="A0A8B6GU02"/>
<evidence type="ECO:0000256" key="1">
    <source>
        <dbReference type="ARBA" id="ARBA00001971"/>
    </source>
</evidence>
<dbReference type="Gene3D" id="1.10.630.10">
    <property type="entry name" value="Cytochrome P450"/>
    <property type="match status" value="1"/>
</dbReference>
<dbReference type="Proteomes" id="UP000596742">
    <property type="component" value="Unassembled WGS sequence"/>
</dbReference>
<dbReference type="GO" id="GO:0005506">
    <property type="term" value="F:iron ion binding"/>
    <property type="evidence" value="ECO:0007669"/>
    <property type="project" value="InterPro"/>
</dbReference>
<keyword evidence="4 8" id="KW-0560">Oxidoreductase</keyword>
<dbReference type="SUPFAM" id="SSF48264">
    <property type="entry name" value="Cytochrome P450"/>
    <property type="match status" value="1"/>
</dbReference>
<feature type="transmembrane region" description="Helical" evidence="9">
    <location>
        <begin position="6"/>
        <end position="26"/>
    </location>
</feature>
<dbReference type="FunFam" id="1.10.630.10:FF:000036">
    <property type="entry name" value="CYtochrome P450 family"/>
    <property type="match status" value="1"/>
</dbReference>
<evidence type="ECO:0000256" key="2">
    <source>
        <dbReference type="ARBA" id="ARBA00010617"/>
    </source>
</evidence>
<dbReference type="PROSITE" id="PS00086">
    <property type="entry name" value="CYTOCHROME_P450"/>
    <property type="match status" value="1"/>
</dbReference>
<keyword evidence="9" id="KW-0812">Transmembrane</keyword>
<dbReference type="InterPro" id="IPR001128">
    <property type="entry name" value="Cyt_P450"/>
</dbReference>